<dbReference type="AlphaFoldDB" id="A0A853EFL3"/>
<reference evidence="1 2" key="1">
    <citation type="submission" date="2020-07" db="EMBL/GenBank/DDBJ databases">
        <title>MOT database genomes.</title>
        <authorList>
            <person name="Joseph S."/>
            <person name="Aduse-Opoku J."/>
            <person name="Hashim A."/>
            <person name="Wade W."/>
            <person name="Curtis M."/>
        </authorList>
    </citation>
    <scope>NUCLEOTIDE SEQUENCE [LARGE SCALE GENOMIC DNA]</scope>
    <source>
        <strain evidence="1 2">WMus004</strain>
    </source>
</reference>
<dbReference type="RefSeq" id="WP_179899550.1">
    <property type="nucleotide sequence ID" value="NZ_JACBXV010000009.1"/>
</dbReference>
<dbReference type="InterPro" id="IPR029033">
    <property type="entry name" value="His_PPase_superfam"/>
</dbReference>
<protein>
    <submittedName>
        <fullName evidence="1">Histidine phosphatase family protein</fullName>
    </submittedName>
</protein>
<dbReference type="Pfam" id="PF00300">
    <property type="entry name" value="His_Phos_1"/>
    <property type="match status" value="2"/>
</dbReference>
<dbReference type="EMBL" id="JACBXV010000009">
    <property type="protein sequence ID" value="NYS68207.1"/>
    <property type="molecule type" value="Genomic_DNA"/>
</dbReference>
<evidence type="ECO:0000313" key="2">
    <source>
        <dbReference type="Proteomes" id="UP000572528"/>
    </source>
</evidence>
<organism evidence="1 2">
    <name type="scientific">Actinomyces bowdenii</name>
    <dbReference type="NCBI Taxonomy" id="131109"/>
    <lineage>
        <taxon>Bacteria</taxon>
        <taxon>Bacillati</taxon>
        <taxon>Actinomycetota</taxon>
        <taxon>Actinomycetes</taxon>
        <taxon>Actinomycetales</taxon>
        <taxon>Actinomycetaceae</taxon>
        <taxon>Actinomyces</taxon>
    </lineage>
</organism>
<dbReference type="Proteomes" id="UP000572528">
    <property type="component" value="Unassembled WGS sequence"/>
</dbReference>
<dbReference type="SUPFAM" id="SSF53254">
    <property type="entry name" value="Phosphoglycerate mutase-like"/>
    <property type="match status" value="1"/>
</dbReference>
<dbReference type="Gene3D" id="3.40.50.1240">
    <property type="entry name" value="Phosphoglycerate mutase-like"/>
    <property type="match status" value="1"/>
</dbReference>
<proteinExistence type="predicted"/>
<accession>A0A853EFL3</accession>
<sequence length="236" mass="25294">MARVFVVTPPQDVQQVQTLGAPVKDEDSSLSPQAVRDAQLVADRLQMLIPFDVTPALYTSDRSRDSQTMGLIAEAFGACPTYLSDLRAMGPLPPRIAAQGGAGALESDAVEAVGPATRPESLPLELGQDGLGRAHHGDRACRQEGPPAEVVASRREWVEQAYRAMATIESDPVDQRIVVTHGGAFSAVVAAWLRIPIEACCQMLFHAQHGSITVLEEDGEQDRVLRALGDTAHLLV</sequence>
<comment type="caution">
    <text evidence="1">The sequence shown here is derived from an EMBL/GenBank/DDBJ whole genome shotgun (WGS) entry which is preliminary data.</text>
</comment>
<name>A0A853EFL3_9ACTO</name>
<gene>
    <name evidence="1" type="ORF">HZZ05_01440</name>
</gene>
<dbReference type="InterPro" id="IPR013078">
    <property type="entry name" value="His_Pase_superF_clade-1"/>
</dbReference>
<evidence type="ECO:0000313" key="1">
    <source>
        <dbReference type="EMBL" id="NYS68207.1"/>
    </source>
</evidence>